<dbReference type="OrthoDB" id="9979678at2759"/>
<dbReference type="VEuPathDB" id="PlasmoDB:AK88_03217"/>
<evidence type="ECO:0000313" key="9">
    <source>
        <dbReference type="Proteomes" id="UP000054561"/>
    </source>
</evidence>
<comment type="subunit">
    <text evidence="7">Heterodimer of an alpha and a beta subunit.</text>
</comment>
<organism evidence="8 9">
    <name type="scientific">Plasmodium fragile</name>
    <dbReference type="NCBI Taxonomy" id="5857"/>
    <lineage>
        <taxon>Eukaryota</taxon>
        <taxon>Sar</taxon>
        <taxon>Alveolata</taxon>
        <taxon>Apicomplexa</taxon>
        <taxon>Aconoidasida</taxon>
        <taxon>Haemosporida</taxon>
        <taxon>Plasmodiidae</taxon>
        <taxon>Plasmodium</taxon>
        <taxon>Plasmodium (Plasmodium)</taxon>
    </lineage>
</organism>
<evidence type="ECO:0000256" key="6">
    <source>
        <dbReference type="ARBA" id="ARBA00023212"/>
    </source>
</evidence>
<evidence type="ECO:0000256" key="1">
    <source>
        <dbReference type="ARBA" id="ARBA00004245"/>
    </source>
</evidence>
<evidence type="ECO:0000256" key="5">
    <source>
        <dbReference type="ARBA" id="ARBA00023203"/>
    </source>
</evidence>
<proteinExistence type="inferred from homology"/>
<keyword evidence="6 7" id="KW-0206">Cytoskeleton</keyword>
<dbReference type="GO" id="GO:0051016">
    <property type="term" value="P:barbed-end actin filament capping"/>
    <property type="evidence" value="ECO:0007669"/>
    <property type="project" value="UniProtKB-UniRule"/>
</dbReference>
<accession>A0A0D9QJE1</accession>
<dbReference type="GO" id="GO:0000902">
    <property type="term" value="P:cell morphogenesis"/>
    <property type="evidence" value="ECO:0007669"/>
    <property type="project" value="TreeGrafter"/>
</dbReference>
<gene>
    <name evidence="8" type="ORF">AK88_03217</name>
</gene>
<dbReference type="PANTHER" id="PTHR10619:SF0">
    <property type="entry name" value="F-ACTIN-CAPPING PROTEIN SUBUNIT BETA ISOFORMS 1 AND 2"/>
    <property type="match status" value="1"/>
</dbReference>
<dbReference type="InterPro" id="IPR043175">
    <property type="entry name" value="CAPZB_N"/>
</dbReference>
<dbReference type="SUPFAM" id="SSF90096">
    <property type="entry name" value="Subunits of heterodimeric actin filament capping protein Capz"/>
    <property type="match status" value="1"/>
</dbReference>
<comment type="subcellular location">
    <subcellularLocation>
        <location evidence="1 7">Cytoplasm</location>
        <location evidence="1 7">Cytoskeleton</location>
    </subcellularLocation>
</comment>
<comment type="similarity">
    <text evidence="2 7">Belongs to the F-actin-capping protein beta subunit family.</text>
</comment>
<dbReference type="PANTHER" id="PTHR10619">
    <property type="entry name" value="F-ACTIN-CAPPING PROTEIN SUBUNIT BETA"/>
    <property type="match status" value="1"/>
</dbReference>
<evidence type="ECO:0000256" key="4">
    <source>
        <dbReference type="ARBA" id="ARBA00022490"/>
    </source>
</evidence>
<dbReference type="InterPro" id="IPR001698">
    <property type="entry name" value="CAPZB"/>
</dbReference>
<keyword evidence="5 7" id="KW-0009">Actin-binding</keyword>
<dbReference type="GeneID" id="24268531"/>
<dbReference type="PRINTS" id="PR00192">
    <property type="entry name" value="FACTINCAPB"/>
</dbReference>
<sequence length="304" mass="35177">MQEAQIEAALHICNILPAHLFEETIKLLSKIDQNLTNNILINKEGPIKIKFDSQQNKHYLGNMFNKEKDSYRSPYSNRYYPEHCPNGYIPSESLRTLEILYNEMYDRYRRAYYIGGLSSVYLWPNPMEEGFVACFLIKKKENYDTCTSLTWEGTHLIQVSITNVTIHYQISTTVNFFIKKKNEMTLSASINKALETPKKVSNVNLVKDKYFHMHNMGKMIEGIENSLRKSIEYIYLPKMNDILNCIRMDDSFSSSLHSANGTSAHNLRAISSNIALSRESIQDELRLKLKSRELDAGAEYSLRT</sequence>
<keyword evidence="9" id="KW-1185">Reference proteome</keyword>
<protein>
    <recommendedName>
        <fullName evidence="7">F-actin-capping protein subunit beta</fullName>
    </recommendedName>
</protein>
<dbReference type="Gene3D" id="3.90.1150.210">
    <property type="entry name" value="F-actin capping protein, beta subunit"/>
    <property type="match status" value="1"/>
</dbReference>
<name>A0A0D9QJE1_PLAFR</name>
<evidence type="ECO:0000313" key="8">
    <source>
        <dbReference type="EMBL" id="KJP87170.1"/>
    </source>
</evidence>
<dbReference type="AlphaFoldDB" id="A0A0D9QJE1"/>
<comment type="function">
    <text evidence="7">F-actin-capping proteins bind in a Ca(2+)-independent manner to the fast growing ends of actin filaments (barbed end) thereby blocking the exchange of subunits at these ends. Unlike other capping proteins (such as gelsolin and severin), these proteins do not sever actin filaments.</text>
</comment>
<dbReference type="Proteomes" id="UP000054561">
    <property type="component" value="Unassembled WGS sequence"/>
</dbReference>
<evidence type="ECO:0000256" key="2">
    <source>
        <dbReference type="ARBA" id="ARBA00006039"/>
    </source>
</evidence>
<dbReference type="OMA" id="WSNKYYP"/>
<dbReference type="Gene3D" id="1.20.58.570">
    <property type="match status" value="1"/>
</dbReference>
<reference evidence="8 9" key="1">
    <citation type="submission" date="2014-03" db="EMBL/GenBank/DDBJ databases">
        <title>The Genome Sequence of Plasmodium fragile nilgiri.</title>
        <authorList>
            <consortium name="The Broad Institute Genomics Platform"/>
            <consortium name="The Broad Institute Genome Sequencing Center for Infectious Disease"/>
            <person name="Neafsey D."/>
            <person name="Duraisingh M."/>
            <person name="Young S.K."/>
            <person name="Zeng Q."/>
            <person name="Gargeya S."/>
            <person name="Abouelleil A."/>
            <person name="Alvarado L."/>
            <person name="Chapman S.B."/>
            <person name="Gainer-Dewar J."/>
            <person name="Goldberg J."/>
            <person name="Griggs A."/>
            <person name="Gujja S."/>
            <person name="Hansen M."/>
            <person name="Howarth C."/>
            <person name="Imamovic A."/>
            <person name="Larimer J."/>
            <person name="Pearson M."/>
            <person name="Poon T.W."/>
            <person name="Priest M."/>
            <person name="Roberts A."/>
            <person name="Saif S."/>
            <person name="Shea T."/>
            <person name="Sykes S."/>
            <person name="Wortman J."/>
            <person name="Nusbaum C."/>
            <person name="Birren B."/>
        </authorList>
    </citation>
    <scope>NUCLEOTIDE SEQUENCE [LARGE SCALE GENOMIC DNA]</scope>
    <source>
        <strain evidence="9">nilgiri</strain>
    </source>
</reference>
<dbReference type="Pfam" id="PF01115">
    <property type="entry name" value="F_actin_cap_B"/>
    <property type="match status" value="1"/>
</dbReference>
<keyword evidence="4 7" id="KW-0963">Cytoplasm</keyword>
<evidence type="ECO:0000256" key="7">
    <source>
        <dbReference type="RuleBase" id="RU365078"/>
    </source>
</evidence>
<dbReference type="InterPro" id="IPR042276">
    <property type="entry name" value="CapZ_alpha/beta_2"/>
</dbReference>
<dbReference type="RefSeq" id="XP_012336261.1">
    <property type="nucleotide sequence ID" value="XM_012480838.1"/>
</dbReference>
<dbReference type="EMBL" id="KQ001679">
    <property type="protein sequence ID" value="KJP87170.1"/>
    <property type="molecule type" value="Genomic_DNA"/>
</dbReference>
<dbReference type="InterPro" id="IPR037282">
    <property type="entry name" value="CapZ_alpha/beta"/>
</dbReference>
<evidence type="ECO:0000256" key="3">
    <source>
        <dbReference type="ARBA" id="ARBA00022467"/>
    </source>
</evidence>
<dbReference type="GO" id="GO:0008290">
    <property type="term" value="C:F-actin capping protein complex"/>
    <property type="evidence" value="ECO:0007669"/>
    <property type="project" value="UniProtKB-UniRule"/>
</dbReference>
<keyword evidence="3 7" id="KW-0117">Actin capping</keyword>
<dbReference type="GO" id="GO:0051015">
    <property type="term" value="F:actin filament binding"/>
    <property type="evidence" value="ECO:0007669"/>
    <property type="project" value="TreeGrafter"/>
</dbReference>